<reference evidence="3" key="1">
    <citation type="journal article" date="2010" name="Genome Biol.">
        <title>Genome sequence of the necrotrophic plant pathogen Pythium ultimum reveals original pathogenicity mechanisms and effector repertoire.</title>
        <authorList>
            <person name="Levesque C.A."/>
            <person name="Brouwer H."/>
            <person name="Cano L."/>
            <person name="Hamilton J.P."/>
            <person name="Holt C."/>
            <person name="Huitema E."/>
            <person name="Raffaele S."/>
            <person name="Robideau G.P."/>
            <person name="Thines M."/>
            <person name="Win J."/>
            <person name="Zerillo M.M."/>
            <person name="Beakes G.W."/>
            <person name="Boore J.L."/>
            <person name="Busam D."/>
            <person name="Dumas B."/>
            <person name="Ferriera S."/>
            <person name="Fuerstenberg S.I."/>
            <person name="Gachon C.M."/>
            <person name="Gaulin E."/>
            <person name="Govers F."/>
            <person name="Grenville-Briggs L."/>
            <person name="Horner N."/>
            <person name="Hostetler J."/>
            <person name="Jiang R.H."/>
            <person name="Johnson J."/>
            <person name="Krajaejun T."/>
            <person name="Lin H."/>
            <person name="Meijer H.J."/>
            <person name="Moore B."/>
            <person name="Morris P."/>
            <person name="Phuntmart V."/>
            <person name="Puiu D."/>
            <person name="Shetty J."/>
            <person name="Stajich J.E."/>
            <person name="Tripathy S."/>
            <person name="Wawra S."/>
            <person name="van West P."/>
            <person name="Whitty B.R."/>
            <person name="Coutinho P.M."/>
            <person name="Henrissat B."/>
            <person name="Martin F."/>
            <person name="Thomas P.D."/>
            <person name="Tyler B.M."/>
            <person name="De Vries R.P."/>
            <person name="Kamoun S."/>
            <person name="Yandell M."/>
            <person name="Tisserat N."/>
            <person name="Buell C.R."/>
        </authorList>
    </citation>
    <scope>NUCLEOTIDE SEQUENCE</scope>
    <source>
        <strain evidence="3">DAOM:BR144</strain>
    </source>
</reference>
<dbReference type="EMBL" id="GL376637">
    <property type="status" value="NOT_ANNOTATED_CDS"/>
    <property type="molecule type" value="Genomic_DNA"/>
</dbReference>
<evidence type="ECO:0000256" key="1">
    <source>
        <dbReference type="SAM" id="MobiDB-lite"/>
    </source>
</evidence>
<reference evidence="3" key="2">
    <citation type="submission" date="2010-04" db="EMBL/GenBank/DDBJ databases">
        <authorList>
            <person name="Buell R."/>
            <person name="Hamilton J."/>
            <person name="Hostetler J."/>
        </authorList>
    </citation>
    <scope>NUCLEOTIDE SEQUENCE [LARGE SCALE GENOMIC DNA]</scope>
    <source>
        <strain evidence="3">DAOM:BR144</strain>
    </source>
</reference>
<keyword evidence="3" id="KW-1185">Reference proteome</keyword>
<proteinExistence type="predicted"/>
<feature type="region of interest" description="Disordered" evidence="1">
    <location>
        <begin position="87"/>
        <end position="123"/>
    </location>
</feature>
<dbReference type="Proteomes" id="UP000019132">
    <property type="component" value="Unassembled WGS sequence"/>
</dbReference>
<dbReference type="InParanoid" id="K3X3S2"/>
<evidence type="ECO:0000313" key="2">
    <source>
        <dbReference type="EnsemblProtists" id="PYU1_T011871"/>
    </source>
</evidence>
<sequence length="204" mass="23357">MTSMVYSGFLPQQHQFSNPMAFQMHSPVYSMATTSAVPEELRCQYSSKRCENTRTNKKSGGLHKFCAVHREKANRNQMRLDHRRRVLKRMQQRDQRSHSAPSSGNNSPYSNPTKDEKTWKNAHDDDVKPEDLELDFMPLALHSEEQIFTSAAVNTVKPLFDPQDLHILEALLFSDEDQTEDDSATVPRSRAQSTTSWPSMSINV</sequence>
<dbReference type="HOGENOM" id="CLU_104843_0_0_1"/>
<dbReference type="VEuPathDB" id="FungiDB:PYU1_G011845"/>
<protein>
    <submittedName>
        <fullName evidence="2">Uncharacterized protein</fullName>
    </submittedName>
</protein>
<feature type="compositionally biased region" description="Low complexity" evidence="1">
    <location>
        <begin position="99"/>
        <end position="112"/>
    </location>
</feature>
<reference evidence="2" key="3">
    <citation type="submission" date="2015-02" db="UniProtKB">
        <authorList>
            <consortium name="EnsemblProtists"/>
        </authorList>
    </citation>
    <scope>IDENTIFICATION</scope>
    <source>
        <strain evidence="2">DAOM BR144</strain>
    </source>
</reference>
<feature type="compositionally biased region" description="Polar residues" evidence="1">
    <location>
        <begin position="190"/>
        <end position="204"/>
    </location>
</feature>
<dbReference type="EnsemblProtists" id="PYU1_T011871">
    <property type="protein sequence ID" value="PYU1_T011871"/>
    <property type="gene ID" value="PYU1_G011845"/>
</dbReference>
<accession>K3X3S2</accession>
<evidence type="ECO:0000313" key="3">
    <source>
        <dbReference type="Proteomes" id="UP000019132"/>
    </source>
</evidence>
<feature type="region of interest" description="Disordered" evidence="1">
    <location>
        <begin position="177"/>
        <end position="204"/>
    </location>
</feature>
<organism evidence="2 3">
    <name type="scientific">Globisporangium ultimum (strain ATCC 200006 / CBS 805.95 / DAOM BR144)</name>
    <name type="common">Pythium ultimum</name>
    <dbReference type="NCBI Taxonomy" id="431595"/>
    <lineage>
        <taxon>Eukaryota</taxon>
        <taxon>Sar</taxon>
        <taxon>Stramenopiles</taxon>
        <taxon>Oomycota</taxon>
        <taxon>Peronosporomycetes</taxon>
        <taxon>Pythiales</taxon>
        <taxon>Pythiaceae</taxon>
        <taxon>Globisporangium</taxon>
    </lineage>
</organism>
<name>K3X3S2_GLOUD</name>
<dbReference type="AlphaFoldDB" id="K3X3S2"/>
<feature type="compositionally biased region" description="Basic and acidic residues" evidence="1">
    <location>
        <begin position="113"/>
        <end position="123"/>
    </location>
</feature>
<dbReference type="eggNOG" id="ENOG502S3TK">
    <property type="taxonomic scope" value="Eukaryota"/>
</dbReference>